<dbReference type="Proteomes" id="UP000438429">
    <property type="component" value="Unassembled WGS sequence"/>
</dbReference>
<name>A0A6A4SMG4_SCOMX</name>
<accession>A0A6A4SMG4</accession>
<dbReference type="AlphaFoldDB" id="A0A6A4SMG4"/>
<organism evidence="1 2">
    <name type="scientific">Scophthalmus maximus</name>
    <name type="common">Turbot</name>
    <name type="synonym">Psetta maxima</name>
    <dbReference type="NCBI Taxonomy" id="52904"/>
    <lineage>
        <taxon>Eukaryota</taxon>
        <taxon>Metazoa</taxon>
        <taxon>Chordata</taxon>
        <taxon>Craniata</taxon>
        <taxon>Vertebrata</taxon>
        <taxon>Euteleostomi</taxon>
        <taxon>Actinopterygii</taxon>
        <taxon>Neopterygii</taxon>
        <taxon>Teleostei</taxon>
        <taxon>Neoteleostei</taxon>
        <taxon>Acanthomorphata</taxon>
        <taxon>Carangaria</taxon>
        <taxon>Pleuronectiformes</taxon>
        <taxon>Pleuronectoidei</taxon>
        <taxon>Scophthalmidae</taxon>
        <taxon>Scophthalmus</taxon>
    </lineage>
</organism>
<proteinExistence type="predicted"/>
<comment type="caution">
    <text evidence="1">The sequence shown here is derived from an EMBL/GenBank/DDBJ whole genome shotgun (WGS) entry which is preliminary data.</text>
</comment>
<evidence type="ECO:0000313" key="1">
    <source>
        <dbReference type="EMBL" id="KAF0032274.1"/>
    </source>
</evidence>
<protein>
    <submittedName>
        <fullName evidence="1">Uncharacterized protein</fullName>
    </submittedName>
</protein>
<sequence>MDTLERKAARQKKKDGEAEEMHVSVLLLRFTGLRLVKDIIYSPRPRLGHIGRHTALCVGESTALSVVLK</sequence>
<gene>
    <name evidence="1" type="ORF">F2P81_014564</name>
</gene>
<evidence type="ECO:0000313" key="2">
    <source>
        <dbReference type="Proteomes" id="UP000438429"/>
    </source>
</evidence>
<dbReference type="EMBL" id="VEVO01000013">
    <property type="protein sequence ID" value="KAF0032274.1"/>
    <property type="molecule type" value="Genomic_DNA"/>
</dbReference>
<reference evidence="1 2" key="1">
    <citation type="submission" date="2019-06" db="EMBL/GenBank/DDBJ databases">
        <title>Draft genomes of female and male turbot (Scophthalmus maximus).</title>
        <authorList>
            <person name="Xu H."/>
            <person name="Xu X.-W."/>
            <person name="Shao C."/>
            <person name="Chen S."/>
        </authorList>
    </citation>
    <scope>NUCLEOTIDE SEQUENCE [LARGE SCALE GENOMIC DNA]</scope>
    <source>
        <strain evidence="1">Ysfricsl-2016a</strain>
        <tissue evidence="1">Blood</tissue>
    </source>
</reference>